<dbReference type="Gene3D" id="3.30.2410.10">
    <property type="entry name" value="Hect, E3 ligase catalytic domain"/>
    <property type="match status" value="1"/>
</dbReference>
<feature type="region of interest" description="Disordered" evidence="7">
    <location>
        <begin position="1"/>
        <end position="38"/>
    </location>
</feature>
<dbReference type="Pfam" id="PF25579">
    <property type="entry name" value="TPR_TRIP12_N"/>
    <property type="match status" value="1"/>
</dbReference>
<protein>
    <recommendedName>
        <fullName evidence="3">HECT-type E3 ubiquitin transferase</fullName>
        <ecNumber evidence="3">2.3.2.26</ecNumber>
    </recommendedName>
</protein>
<dbReference type="SUPFAM" id="SSF48371">
    <property type="entry name" value="ARM repeat"/>
    <property type="match status" value="1"/>
</dbReference>
<dbReference type="GO" id="GO:0043161">
    <property type="term" value="P:proteasome-mediated ubiquitin-dependent protein catabolic process"/>
    <property type="evidence" value="ECO:0007669"/>
    <property type="project" value="TreeGrafter"/>
</dbReference>
<dbReference type="GO" id="GO:0061630">
    <property type="term" value="F:ubiquitin protein ligase activity"/>
    <property type="evidence" value="ECO:0007669"/>
    <property type="project" value="UniProtKB-EC"/>
</dbReference>
<feature type="domain" description="HECT" evidence="8">
    <location>
        <begin position="1225"/>
        <end position="1607"/>
    </location>
</feature>
<proteinExistence type="inferred from homology"/>
<dbReference type="PANTHER" id="PTHR45670:SF1">
    <property type="entry name" value="E3 UBIQUITIN-PROTEIN LIGASE HECTD1"/>
    <property type="match status" value="1"/>
</dbReference>
<evidence type="ECO:0000313" key="9">
    <source>
        <dbReference type="EMBL" id="ORY01005.1"/>
    </source>
</evidence>
<evidence type="ECO:0000256" key="3">
    <source>
        <dbReference type="ARBA" id="ARBA00012485"/>
    </source>
</evidence>
<feature type="compositionally biased region" description="Acidic residues" evidence="7">
    <location>
        <begin position="915"/>
        <end position="927"/>
    </location>
</feature>
<keyword evidence="10" id="KW-1185">Reference proteome</keyword>
<feature type="compositionally biased region" description="Basic and acidic residues" evidence="7">
    <location>
        <begin position="928"/>
        <end position="947"/>
    </location>
</feature>
<dbReference type="InterPro" id="IPR016024">
    <property type="entry name" value="ARM-type_fold"/>
</dbReference>
<comment type="catalytic activity">
    <reaction evidence="1">
        <text>S-ubiquitinyl-[E2 ubiquitin-conjugating enzyme]-L-cysteine + [acceptor protein]-L-lysine = [E2 ubiquitin-conjugating enzyme]-L-cysteine + N(6)-ubiquitinyl-[acceptor protein]-L-lysine.</text>
        <dbReference type="EC" id="2.3.2.26"/>
    </reaction>
</comment>
<dbReference type="InterPro" id="IPR035983">
    <property type="entry name" value="Hect_E3_ubiquitin_ligase"/>
</dbReference>
<dbReference type="STRING" id="1314790.A0A1Y1YTW0"/>
<dbReference type="InterPro" id="IPR000569">
    <property type="entry name" value="HECT_dom"/>
</dbReference>
<dbReference type="Proteomes" id="UP000193498">
    <property type="component" value="Unassembled WGS sequence"/>
</dbReference>
<evidence type="ECO:0000256" key="5">
    <source>
        <dbReference type="ARBA" id="ARBA00022786"/>
    </source>
</evidence>
<organism evidence="9 10">
    <name type="scientific">Basidiobolus meristosporus CBS 931.73</name>
    <dbReference type="NCBI Taxonomy" id="1314790"/>
    <lineage>
        <taxon>Eukaryota</taxon>
        <taxon>Fungi</taxon>
        <taxon>Fungi incertae sedis</taxon>
        <taxon>Zoopagomycota</taxon>
        <taxon>Entomophthoromycotina</taxon>
        <taxon>Basidiobolomycetes</taxon>
        <taxon>Basidiobolales</taxon>
        <taxon>Basidiobolaceae</taxon>
        <taxon>Basidiobolus</taxon>
    </lineage>
</organism>
<dbReference type="GO" id="GO:0016607">
    <property type="term" value="C:nuclear speck"/>
    <property type="evidence" value="ECO:0007669"/>
    <property type="project" value="TreeGrafter"/>
</dbReference>
<dbReference type="SUPFAM" id="SSF56204">
    <property type="entry name" value="Hect, E3 ligase catalytic domain"/>
    <property type="match status" value="1"/>
</dbReference>
<dbReference type="EC" id="2.3.2.26" evidence="3"/>
<evidence type="ECO:0000256" key="7">
    <source>
        <dbReference type="SAM" id="MobiDB-lite"/>
    </source>
</evidence>
<evidence type="ECO:0000256" key="6">
    <source>
        <dbReference type="PROSITE-ProRule" id="PRU00104"/>
    </source>
</evidence>
<evidence type="ECO:0000256" key="2">
    <source>
        <dbReference type="ARBA" id="ARBA00006331"/>
    </source>
</evidence>
<sequence>MEFEADDYDDLNEHDDDDEEEEEEDDDDDEEDDDDYEDEELAGAGEFASTFSGLTGLRGLGGIISGVSARLKSILGHLRCYQEPSIQLIALQELAEILSVATEDTLTGYFSCDPFVKELVNLMKGSEFSFGEESPEIMLLACRCLSNLMEALPSAVGSVVYNGAIPVLCSKLMEIQYIDLAEQALSTLEKISVEYPTSIVREGGLLAVLMYLDFFSTNVQRTAVTTAANCSRNVPNDCFDMIKEVVPILERLLSYSDQKVIDQACLALVRLVESFKYNTEHLESIVSKDLAQNILNLLSSTTTSVVSPHLYTQLLTLLRHTAKGSSKLAFELLHNNIVEILYQILTGSVLSKSEPNHLGDDSAALTKLVNRPGDQVWEALGVAIELLPPLPKDGDAAQESQTSSSSTKTNSESEADSRMELFKKNPAVMAKFAEVLLPTFIEVFSSTVVTQVRLRVVAALLKTVFYTDIEVLTRVLKGVSFAGFIAAVLSRQDHPMLVVGAIQLAELLMVKLPDLYHLLFYREGVMNEIIKLSDNVVTSETQNEAEQQHDLIEGSKVTKDQVDTKLNESAEHDGAESSNQVEVDLSIADSSRTPRTPSRSSRAQKDSEVTPSAGLRLIEKFAMSLGSSNLGALTRLENGVYDIRKWISQKSMEFRKKYIDVDQQQSDGSSTIQSAHKVMRDLEELASKLKGDSNDPLALDTLVSLTGFLKTPEESATSFEFLQSGLMEHLLEYLTNPNYSPTDLSKRQLAFLHVFVGGPHPSFNEAEQAKIISSEPKIAAFPVLVKKLQQSLTQLEPFEVVTSYQSPLDEVRNPTSMLAKQIKLKLIPEDGLEVPSSYSNLVVSIHAIATFKALDDYLKPRVAFASSSSRLGDRLSSSRLANAFAAFAAAAGLDADDSRENERLDTLNQGKLDDSEGEEEEEEDDEHTENLKGGEDEMELGEEKDSSDMEVDEESHELKDDPTPTSKGKTTEGVADEHEEGEQASKQAKLSYASAAQKATDWHLEFSIGDVVIDTEWTIYKAIHQHLNQTTQKSRNIWSTIYPVKYRKVSDSSKKITQPQSSKSEYSPAEKSAGDNSLKDSYCQILQLLRELHSLNTRYLELYSQTDLCLESLAVLSPSKFINGKLTAKMNRQLDEPMVVVSSCLPSWCEYLANEYPFLFPFGTRYLYLQSTAFGYSRSIARYQNQQSRSAQQDTRRDESQPLLGRIQRQKVRISRSRMLESAVKVMDLYGSQQSILEVEYFEEAGTGLGPTLEFYATVSKEFCKKSLKLWRDDDDSDPSRKYVTSQLGLFPRPVSESYLESENGMKILNLFKAMGKFVAKALIDSRIIDLPFNPIFIKTLLNPAEDIKNLRSVMHIDSVLGNSLKIIKHFVREKQRIMRNSALNEAERQEALNSLRHNGVSLDDLCLDFTLPGYPEIEFVENGANVAVTIENVEEYLDGVLEHTVGSGVTTKVAAFRDGFNTVFPLKHLNAFSPEELVMLFGQAEEDWSAEMLLDAIKADHGYTLESRPIQFLIDIMSSFTSEQRREFLQFVTGSPKLPIGGFKNLLPAFTVVCKPNELPLTPDDYLPSVMTCVNYLKMPNYSTEEIMRKKLEKAMKEGQGSFHLS</sequence>
<name>A0A1Y1YTW0_9FUNG</name>
<accession>A0A1Y1YTW0</accession>
<dbReference type="InterPro" id="IPR011989">
    <property type="entry name" value="ARM-like"/>
</dbReference>
<evidence type="ECO:0000259" key="8">
    <source>
        <dbReference type="PROSITE" id="PS50237"/>
    </source>
</evidence>
<dbReference type="InterPro" id="IPR057948">
    <property type="entry name" value="TPR_TRIP12_N"/>
</dbReference>
<dbReference type="SMART" id="SM00119">
    <property type="entry name" value="HECTc"/>
    <property type="match status" value="1"/>
</dbReference>
<dbReference type="CDD" id="cd00078">
    <property type="entry name" value="HECTc"/>
    <property type="match status" value="1"/>
</dbReference>
<feature type="compositionally biased region" description="Low complexity" evidence="7">
    <location>
        <begin position="590"/>
        <end position="601"/>
    </location>
</feature>
<dbReference type="OrthoDB" id="423283at2759"/>
<dbReference type="InterPro" id="IPR045322">
    <property type="entry name" value="HECTD1/TRIP12-like"/>
</dbReference>
<comment type="similarity">
    <text evidence="2">Belongs to the UPL family. K-HECT subfamily.</text>
</comment>
<dbReference type="Pfam" id="PF00632">
    <property type="entry name" value="HECT"/>
    <property type="match status" value="1"/>
</dbReference>
<gene>
    <name evidence="9" type="ORF">K493DRAFT_210243</name>
</gene>
<dbReference type="InParanoid" id="A0A1Y1YTW0"/>
<dbReference type="EMBL" id="MCFE01000075">
    <property type="protein sequence ID" value="ORY01005.1"/>
    <property type="molecule type" value="Genomic_DNA"/>
</dbReference>
<dbReference type="Gene3D" id="3.30.2160.10">
    <property type="entry name" value="Hect, E3 ligase catalytic domain"/>
    <property type="match status" value="1"/>
</dbReference>
<evidence type="ECO:0000256" key="4">
    <source>
        <dbReference type="ARBA" id="ARBA00022679"/>
    </source>
</evidence>
<dbReference type="GO" id="GO:0000209">
    <property type="term" value="P:protein polyubiquitination"/>
    <property type="evidence" value="ECO:0007669"/>
    <property type="project" value="TreeGrafter"/>
</dbReference>
<feature type="region of interest" description="Disordered" evidence="7">
    <location>
        <begin position="894"/>
        <end position="989"/>
    </location>
</feature>
<feature type="region of interest" description="Disordered" evidence="7">
    <location>
        <begin position="568"/>
        <end position="611"/>
    </location>
</feature>
<reference evidence="9 10" key="1">
    <citation type="submission" date="2016-07" db="EMBL/GenBank/DDBJ databases">
        <title>Pervasive Adenine N6-methylation of Active Genes in Fungi.</title>
        <authorList>
            <consortium name="DOE Joint Genome Institute"/>
            <person name="Mondo S.J."/>
            <person name="Dannebaum R.O."/>
            <person name="Kuo R.C."/>
            <person name="Labutti K."/>
            <person name="Haridas S."/>
            <person name="Kuo A."/>
            <person name="Salamov A."/>
            <person name="Ahrendt S.R."/>
            <person name="Lipzen A."/>
            <person name="Sullivan W."/>
            <person name="Andreopoulos W.B."/>
            <person name="Clum A."/>
            <person name="Lindquist E."/>
            <person name="Daum C."/>
            <person name="Ramamoorthy G.K."/>
            <person name="Gryganskyi A."/>
            <person name="Culley D."/>
            <person name="Magnuson J.K."/>
            <person name="James T.Y."/>
            <person name="O'Malley M.A."/>
            <person name="Stajich J.E."/>
            <person name="Spatafora J.W."/>
            <person name="Visel A."/>
            <person name="Grigoriev I.V."/>
        </authorList>
    </citation>
    <scope>NUCLEOTIDE SEQUENCE [LARGE SCALE GENOMIC DNA]</scope>
    <source>
        <strain evidence="9 10">CBS 931.73</strain>
    </source>
</reference>
<dbReference type="Gene3D" id="1.25.10.10">
    <property type="entry name" value="Leucine-rich Repeat Variant"/>
    <property type="match status" value="1"/>
</dbReference>
<dbReference type="Gene3D" id="3.90.1750.10">
    <property type="entry name" value="Hect, E3 ligase catalytic domains"/>
    <property type="match status" value="1"/>
</dbReference>
<feature type="region of interest" description="Disordered" evidence="7">
    <location>
        <begin position="1052"/>
        <end position="1076"/>
    </location>
</feature>
<keyword evidence="4" id="KW-0808">Transferase</keyword>
<feature type="active site" description="Glycyl thioester intermediate" evidence="6">
    <location>
        <position position="1574"/>
    </location>
</feature>
<dbReference type="PROSITE" id="PS50237">
    <property type="entry name" value="HECT"/>
    <property type="match status" value="1"/>
</dbReference>
<evidence type="ECO:0000256" key="1">
    <source>
        <dbReference type="ARBA" id="ARBA00000885"/>
    </source>
</evidence>
<dbReference type="FunCoup" id="A0A1Y1YTW0">
    <property type="interactions" value="876"/>
</dbReference>
<comment type="caution">
    <text evidence="9">The sequence shown here is derived from an EMBL/GenBank/DDBJ whole genome shotgun (WGS) entry which is preliminary data.</text>
</comment>
<evidence type="ECO:0000313" key="10">
    <source>
        <dbReference type="Proteomes" id="UP000193498"/>
    </source>
</evidence>
<feature type="region of interest" description="Disordered" evidence="7">
    <location>
        <begin position="393"/>
        <end position="417"/>
    </location>
</feature>
<dbReference type="PANTHER" id="PTHR45670">
    <property type="entry name" value="E3 UBIQUITIN-PROTEIN LIGASE TRIP12"/>
    <property type="match status" value="1"/>
</dbReference>
<feature type="compositionally biased region" description="Polar residues" evidence="7">
    <location>
        <begin position="1055"/>
        <end position="1065"/>
    </location>
</feature>
<feature type="compositionally biased region" description="Basic and acidic residues" evidence="7">
    <location>
        <begin position="896"/>
        <end position="905"/>
    </location>
</feature>
<keyword evidence="5 6" id="KW-0833">Ubl conjugation pathway</keyword>
<feature type="compositionally biased region" description="Low complexity" evidence="7">
    <location>
        <begin position="397"/>
        <end position="412"/>
    </location>
</feature>